<dbReference type="EMBL" id="CP095006">
    <property type="protein sequence ID" value="UOO96859.1"/>
    <property type="molecule type" value="Genomic_DNA"/>
</dbReference>
<evidence type="ECO:0000313" key="5">
    <source>
        <dbReference type="Proteomes" id="UP001500962"/>
    </source>
</evidence>
<reference evidence="2" key="1">
    <citation type="journal article" date="2014" name="Int. J. Syst. Evol. Microbiol.">
        <title>Complete genome sequence of Corynebacterium casei LMG S-19264T (=DSM 44701T), isolated from a smear-ripened cheese.</title>
        <authorList>
            <consortium name="US DOE Joint Genome Institute (JGI-PGF)"/>
            <person name="Walter F."/>
            <person name="Albersmeier A."/>
            <person name="Kalinowski J."/>
            <person name="Ruckert C."/>
        </authorList>
    </citation>
    <scope>NUCLEOTIDE SEQUENCE</scope>
    <source>
        <strain evidence="2">JCM 12289</strain>
    </source>
</reference>
<organism evidence="2 5">
    <name type="scientific">Halococcus dombrowskii</name>
    <dbReference type="NCBI Taxonomy" id="179637"/>
    <lineage>
        <taxon>Archaea</taxon>
        <taxon>Methanobacteriati</taxon>
        <taxon>Methanobacteriota</taxon>
        <taxon>Stenosarchaea group</taxon>
        <taxon>Halobacteria</taxon>
        <taxon>Halobacteriales</taxon>
        <taxon>Halococcaceae</taxon>
        <taxon>Halococcus</taxon>
    </lineage>
</organism>
<reference evidence="2" key="3">
    <citation type="submission" date="2023-12" db="EMBL/GenBank/DDBJ databases">
        <authorList>
            <person name="Sun Q."/>
            <person name="Inoue M."/>
        </authorList>
    </citation>
    <scope>NUCLEOTIDE SEQUENCE</scope>
    <source>
        <strain evidence="2">JCM 12289</strain>
    </source>
</reference>
<dbReference type="GeneID" id="71763215"/>
<dbReference type="RefSeq" id="WP_244705977.1">
    <property type="nucleotide sequence ID" value="NZ_BAAADN010000001.1"/>
</dbReference>
<keyword evidence="3" id="KW-0614">Plasmid</keyword>
<geneLocation type="plasmid" evidence="3 4">
    <name>unnamed1</name>
</geneLocation>
<evidence type="ECO:0000313" key="3">
    <source>
        <dbReference type="EMBL" id="UOO96859.1"/>
    </source>
</evidence>
<keyword evidence="1" id="KW-1133">Transmembrane helix</keyword>
<evidence type="ECO:0000313" key="2">
    <source>
        <dbReference type="EMBL" id="GAA0448934.1"/>
    </source>
</evidence>
<accession>A0AAV3SC79</accession>
<feature type="transmembrane region" description="Helical" evidence="1">
    <location>
        <begin position="142"/>
        <end position="162"/>
    </location>
</feature>
<keyword evidence="1" id="KW-0812">Transmembrane</keyword>
<keyword evidence="4" id="KW-1185">Reference proteome</keyword>
<proteinExistence type="predicted"/>
<dbReference type="EMBL" id="BAAADN010000001">
    <property type="protein sequence ID" value="GAA0448934.1"/>
    <property type="molecule type" value="Genomic_DNA"/>
</dbReference>
<dbReference type="Proteomes" id="UP000830542">
    <property type="component" value="Plasmid unnamed1"/>
</dbReference>
<gene>
    <name evidence="2" type="ORF">GCM10008985_00320</name>
    <name evidence="3" type="ORF">MUK72_15165</name>
</gene>
<sequence length="163" mass="17367">MNGADQSSGVEAQLWSRPQHAVAYQEARAVLNAQQQRQANLDDKALRTARLTTVIVSALITVIEAFNVSVVQPMGYIGIVLLVVSFGVGLAVYSVSAPILGPNADGVEELVETDEGWEEIFLSQLEAAISTNTDRLDRSSSLLLISDVSLFVGVILTLAAIAI</sequence>
<dbReference type="KEGG" id="hdo:MUK72_15165"/>
<dbReference type="Proteomes" id="UP001500962">
    <property type="component" value="Unassembled WGS sequence"/>
</dbReference>
<reference evidence="3" key="2">
    <citation type="submission" date="2022-04" db="EMBL/GenBank/DDBJ databases">
        <title>Sequencing and genomic assembly of Halococcus dombrowskii.</title>
        <authorList>
            <person name="Lim S.W."/>
            <person name="MacLea K.S."/>
        </authorList>
    </citation>
    <scope>NUCLEOTIDE SEQUENCE</scope>
    <source>
        <strain evidence="3">H4</strain>
        <plasmid evidence="3">unnamed1</plasmid>
    </source>
</reference>
<keyword evidence="1" id="KW-0472">Membrane</keyword>
<name>A0AAV3SC79_HALDO</name>
<protein>
    <recommendedName>
        <fullName evidence="6">Integral membrane protein</fullName>
    </recommendedName>
</protein>
<evidence type="ECO:0008006" key="6">
    <source>
        <dbReference type="Google" id="ProtNLM"/>
    </source>
</evidence>
<feature type="transmembrane region" description="Helical" evidence="1">
    <location>
        <begin position="51"/>
        <end position="70"/>
    </location>
</feature>
<evidence type="ECO:0000313" key="4">
    <source>
        <dbReference type="Proteomes" id="UP000830542"/>
    </source>
</evidence>
<dbReference type="AlphaFoldDB" id="A0AAV3SC79"/>
<evidence type="ECO:0000256" key="1">
    <source>
        <dbReference type="SAM" id="Phobius"/>
    </source>
</evidence>
<feature type="transmembrane region" description="Helical" evidence="1">
    <location>
        <begin position="76"/>
        <end position="95"/>
    </location>
</feature>